<reference evidence="1" key="1">
    <citation type="submission" date="2021-02" db="EMBL/GenBank/DDBJ databases">
        <authorList>
            <person name="Nowell W R."/>
        </authorList>
    </citation>
    <scope>NUCLEOTIDE SEQUENCE</scope>
</reference>
<comment type="caution">
    <text evidence="1">The sequence shown here is derived from an EMBL/GenBank/DDBJ whole genome shotgun (WGS) entry which is preliminary data.</text>
</comment>
<sequence length="69" mass="8001">MVDLAIAQNNSKDLNFKEFIEKNPHLLNENLFLDYYKKKTILNNPTAQEQMVLPDIKPLPTLVTSNDKK</sequence>
<dbReference type="Proteomes" id="UP000663868">
    <property type="component" value="Unassembled WGS sequence"/>
</dbReference>
<gene>
    <name evidence="1" type="ORF">KXQ929_LOCUS45351</name>
</gene>
<dbReference type="AlphaFoldDB" id="A0A820HRL5"/>
<accession>A0A820HRL5</accession>
<evidence type="ECO:0000313" key="1">
    <source>
        <dbReference type="EMBL" id="CAF4297747.1"/>
    </source>
</evidence>
<dbReference type="EMBL" id="CAJOBB010013921">
    <property type="protein sequence ID" value="CAF4297747.1"/>
    <property type="molecule type" value="Genomic_DNA"/>
</dbReference>
<organism evidence="1 2">
    <name type="scientific">Adineta steineri</name>
    <dbReference type="NCBI Taxonomy" id="433720"/>
    <lineage>
        <taxon>Eukaryota</taxon>
        <taxon>Metazoa</taxon>
        <taxon>Spiralia</taxon>
        <taxon>Gnathifera</taxon>
        <taxon>Rotifera</taxon>
        <taxon>Eurotatoria</taxon>
        <taxon>Bdelloidea</taxon>
        <taxon>Adinetida</taxon>
        <taxon>Adinetidae</taxon>
        <taxon>Adineta</taxon>
    </lineage>
</organism>
<name>A0A820HRL5_9BILA</name>
<evidence type="ECO:0000313" key="2">
    <source>
        <dbReference type="Proteomes" id="UP000663868"/>
    </source>
</evidence>
<proteinExistence type="predicted"/>
<protein>
    <submittedName>
        <fullName evidence="1">Uncharacterized protein</fullName>
    </submittedName>
</protein>